<dbReference type="PRINTS" id="PR00895">
    <property type="entry name" value="PENTAXIN"/>
</dbReference>
<evidence type="ECO:0000313" key="3">
    <source>
        <dbReference type="EMBL" id="KAJ7388426.1"/>
    </source>
</evidence>
<dbReference type="SUPFAM" id="SSF49899">
    <property type="entry name" value="Concanavalin A-like lectins/glucanases"/>
    <property type="match status" value="1"/>
</dbReference>
<dbReference type="OrthoDB" id="8871962at2759"/>
<dbReference type="Proteomes" id="UP001163046">
    <property type="component" value="Unassembled WGS sequence"/>
</dbReference>
<dbReference type="Gene3D" id="2.60.120.200">
    <property type="match status" value="1"/>
</dbReference>
<evidence type="ECO:0000313" key="4">
    <source>
        <dbReference type="Proteomes" id="UP001163046"/>
    </source>
</evidence>
<comment type="caution">
    <text evidence="1">Lacks conserved residue(s) required for the propagation of feature annotation.</text>
</comment>
<reference evidence="3" key="1">
    <citation type="submission" date="2023-01" db="EMBL/GenBank/DDBJ databases">
        <title>Genome assembly of the deep-sea coral Lophelia pertusa.</title>
        <authorList>
            <person name="Herrera S."/>
            <person name="Cordes E."/>
        </authorList>
    </citation>
    <scope>NUCLEOTIDE SEQUENCE</scope>
    <source>
        <strain evidence="3">USNM1676648</strain>
        <tissue evidence="3">Polyp</tissue>
    </source>
</reference>
<keyword evidence="4" id="KW-1185">Reference proteome</keyword>
<evidence type="ECO:0000256" key="1">
    <source>
        <dbReference type="PROSITE-ProRule" id="PRU01172"/>
    </source>
</evidence>
<sequence length="80" mass="8853">AGYALFFPQNGTSDYVIKHGMPSLTAVTVCFWVKTADTGNAGTLLSYAISGEDNELLLYDYRKLVLWVGGKSRYKHFLAT</sequence>
<organism evidence="3 4">
    <name type="scientific">Desmophyllum pertusum</name>
    <dbReference type="NCBI Taxonomy" id="174260"/>
    <lineage>
        <taxon>Eukaryota</taxon>
        <taxon>Metazoa</taxon>
        <taxon>Cnidaria</taxon>
        <taxon>Anthozoa</taxon>
        <taxon>Hexacorallia</taxon>
        <taxon>Scleractinia</taxon>
        <taxon>Caryophylliina</taxon>
        <taxon>Caryophylliidae</taxon>
        <taxon>Desmophyllum</taxon>
    </lineage>
</organism>
<dbReference type="InterPro" id="IPR001759">
    <property type="entry name" value="PTX_dom"/>
</dbReference>
<accession>A0A9W9ZV46</accession>
<dbReference type="InterPro" id="IPR013320">
    <property type="entry name" value="ConA-like_dom_sf"/>
</dbReference>
<proteinExistence type="predicted"/>
<dbReference type="EMBL" id="MU825470">
    <property type="protein sequence ID" value="KAJ7388426.1"/>
    <property type="molecule type" value="Genomic_DNA"/>
</dbReference>
<name>A0A9W9ZV46_9CNID</name>
<gene>
    <name evidence="3" type="primary">SVEP1_19</name>
    <name evidence="3" type="ORF">OS493_037650</name>
</gene>
<dbReference type="AlphaFoldDB" id="A0A9W9ZV46"/>
<feature type="domain" description="Pentraxin (PTX)" evidence="2">
    <location>
        <begin position="1"/>
        <end position="80"/>
    </location>
</feature>
<feature type="non-terminal residue" evidence="3">
    <location>
        <position position="1"/>
    </location>
</feature>
<evidence type="ECO:0000259" key="2">
    <source>
        <dbReference type="PROSITE" id="PS51828"/>
    </source>
</evidence>
<comment type="caution">
    <text evidence="3">The sequence shown here is derived from an EMBL/GenBank/DDBJ whole genome shotgun (WGS) entry which is preliminary data.</text>
</comment>
<protein>
    <submittedName>
        <fullName evidence="3">Sushi, von Willebrand factor type A, EGF and pentraxin domain containing 1</fullName>
    </submittedName>
</protein>
<dbReference type="PROSITE" id="PS51828">
    <property type="entry name" value="PTX_2"/>
    <property type="match status" value="1"/>
</dbReference>
<dbReference type="Pfam" id="PF00354">
    <property type="entry name" value="Pentaxin"/>
    <property type="match status" value="1"/>
</dbReference>